<evidence type="ECO:0000256" key="1">
    <source>
        <dbReference type="SAM" id="Phobius"/>
    </source>
</evidence>
<protein>
    <submittedName>
        <fullName evidence="3">Cupredoxin domain-containing protein</fullName>
    </submittedName>
</protein>
<evidence type="ECO:0000313" key="4">
    <source>
        <dbReference type="Proteomes" id="UP001154322"/>
    </source>
</evidence>
<dbReference type="InterPro" id="IPR028096">
    <property type="entry name" value="EfeO_Cupredoxin"/>
</dbReference>
<accession>A0ABN8U335</accession>
<dbReference type="Gene3D" id="2.60.40.420">
    <property type="entry name" value="Cupredoxins - blue copper proteins"/>
    <property type="match status" value="1"/>
</dbReference>
<keyword evidence="1" id="KW-0812">Transmembrane</keyword>
<feature type="transmembrane region" description="Helical" evidence="1">
    <location>
        <begin position="77"/>
        <end position="94"/>
    </location>
</feature>
<dbReference type="SUPFAM" id="SSF49503">
    <property type="entry name" value="Cupredoxins"/>
    <property type="match status" value="1"/>
</dbReference>
<dbReference type="Pfam" id="PF13473">
    <property type="entry name" value="Cupredoxin_1"/>
    <property type="match status" value="1"/>
</dbReference>
<evidence type="ECO:0000259" key="2">
    <source>
        <dbReference type="Pfam" id="PF13473"/>
    </source>
</evidence>
<dbReference type="InterPro" id="IPR008972">
    <property type="entry name" value="Cupredoxin"/>
</dbReference>
<sequence>MKHDSKWFIRIAAIARLLAPCPACPGGSKADATVPTHAHFRSRRVADVIRLRPFLLHILDRINMKKDGRCDADVYCFRFHLAVRFFLFLAIVLFDKRLFAKSDRSWTVETSQLDKEVFVVNKKFALAAVTTLLAVSLAACGGGNKDAGASDNDGAAPATSSGDVQAVTLKAKNFEFDQTEIRVKKGQTVKLTFENEQGIHGVEIPDLNVKLDQPGTTEFVADKEGTYEFKYSIMCGSGHNDMVGKIIVE</sequence>
<name>A0ABN8U335_9BACL</name>
<keyword evidence="4" id="KW-1185">Reference proteome</keyword>
<reference evidence="3" key="1">
    <citation type="submission" date="2022-06" db="EMBL/GenBank/DDBJ databases">
        <authorList>
            <person name="Dietemann V."/>
            <person name="Ory F."/>
            <person name="Dainat B."/>
            <person name="Oberhansli S."/>
        </authorList>
    </citation>
    <scope>NUCLEOTIDE SEQUENCE</scope>
    <source>
        <strain evidence="3">Ena-SAMPLE-TAB-26-04-2022-14:26:32:270-5432</strain>
    </source>
</reference>
<dbReference type="EMBL" id="CALYLO010000001">
    <property type="protein sequence ID" value="CAH8244012.1"/>
    <property type="molecule type" value="Genomic_DNA"/>
</dbReference>
<keyword evidence="1" id="KW-0472">Membrane</keyword>
<proteinExistence type="predicted"/>
<keyword evidence="1" id="KW-1133">Transmembrane helix</keyword>
<organism evidence="3 4">
    <name type="scientific">Paenibacillus melissococcoides</name>
    <dbReference type="NCBI Taxonomy" id="2912268"/>
    <lineage>
        <taxon>Bacteria</taxon>
        <taxon>Bacillati</taxon>
        <taxon>Bacillota</taxon>
        <taxon>Bacilli</taxon>
        <taxon>Bacillales</taxon>
        <taxon>Paenibacillaceae</taxon>
        <taxon>Paenibacillus</taxon>
    </lineage>
</organism>
<dbReference type="Proteomes" id="UP001154322">
    <property type="component" value="Unassembled WGS sequence"/>
</dbReference>
<dbReference type="RefSeq" id="WP_261944700.1">
    <property type="nucleotide sequence ID" value="NZ_CALYRE010000001.1"/>
</dbReference>
<gene>
    <name evidence="3" type="ORF">WJ0W_001251</name>
</gene>
<comment type="caution">
    <text evidence="3">The sequence shown here is derived from an EMBL/GenBank/DDBJ whole genome shotgun (WGS) entry which is preliminary data.</text>
</comment>
<feature type="domain" description="EfeO-type cupredoxin-like" evidence="2">
    <location>
        <begin position="160"/>
        <end position="248"/>
    </location>
</feature>
<evidence type="ECO:0000313" key="3">
    <source>
        <dbReference type="EMBL" id="CAH8244012.1"/>
    </source>
</evidence>